<organism evidence="2 3">
    <name type="scientific">candidate division WS6 bacterium OLB21</name>
    <dbReference type="NCBI Taxonomy" id="1617427"/>
    <lineage>
        <taxon>Bacteria</taxon>
        <taxon>Candidatus Dojkabacteria</taxon>
    </lineage>
</organism>
<proteinExistence type="predicted"/>
<evidence type="ECO:0000313" key="2">
    <source>
        <dbReference type="EMBL" id="KXK08939.1"/>
    </source>
</evidence>
<dbReference type="Proteomes" id="UP000070449">
    <property type="component" value="Unassembled WGS sequence"/>
</dbReference>
<dbReference type="InterPro" id="IPR037135">
    <property type="entry name" value="DUF1653-like_dom_sf"/>
</dbReference>
<dbReference type="InterPro" id="IPR023387">
    <property type="entry name" value="DUF1653-like_dom"/>
</dbReference>
<evidence type="ECO:0000313" key="3">
    <source>
        <dbReference type="Proteomes" id="UP000070449"/>
    </source>
</evidence>
<sequence length="77" mass="9077">MEEIQLGIYRHYKGKEYEVLGVAHHSETLEELVVYRALYKSDDFGENALWVRPLTMFNESVQVEGKAVPRFQFISKR</sequence>
<dbReference type="PATRIC" id="fig|1617427.3.peg.681"/>
<comment type="caution">
    <text evidence="2">The sequence shown here is derived from an EMBL/GenBank/DDBJ whole genome shotgun (WGS) entry which is preliminary data.</text>
</comment>
<dbReference type="AlphaFoldDB" id="A0A136KHS7"/>
<gene>
    <name evidence="2" type="ORF">UZ20_WS6002000651</name>
</gene>
<feature type="domain" description="DUF1653" evidence="1">
    <location>
        <begin position="7"/>
        <end position="72"/>
    </location>
</feature>
<accession>A0A136KHS7</accession>
<dbReference type="Pfam" id="PF07866">
    <property type="entry name" value="DUF1653"/>
    <property type="match status" value="1"/>
</dbReference>
<protein>
    <recommendedName>
        <fullName evidence="1">DUF1653 domain-containing protein</fullName>
    </recommendedName>
</protein>
<dbReference type="Gene3D" id="2.30.30.320">
    <property type="entry name" value="DUF1653-like domain"/>
    <property type="match status" value="1"/>
</dbReference>
<name>A0A136KHS7_9BACT</name>
<dbReference type="EMBL" id="JYPD01000021">
    <property type="protein sequence ID" value="KXK08939.1"/>
    <property type="molecule type" value="Genomic_DNA"/>
</dbReference>
<reference evidence="2 3" key="1">
    <citation type="submission" date="2015-02" db="EMBL/GenBank/DDBJ databases">
        <title>Improved understanding of the partial-nitritation anammox process through 23 genomes representing the majority of the microbial community.</title>
        <authorList>
            <person name="Speth D.R."/>
            <person name="In T Zandt M."/>
            <person name="Guerrero Cruz S."/>
            <person name="Jetten M.S."/>
            <person name="Dutilh B.E."/>
        </authorList>
    </citation>
    <scope>NUCLEOTIDE SEQUENCE [LARGE SCALE GENOMIC DNA]</scope>
    <source>
        <strain evidence="2">OLB21</strain>
    </source>
</reference>
<dbReference type="STRING" id="1617427.UZ20_WS6002000651"/>
<evidence type="ECO:0000259" key="1">
    <source>
        <dbReference type="Pfam" id="PF07866"/>
    </source>
</evidence>